<keyword evidence="1" id="KW-0472">Membrane</keyword>
<protein>
    <submittedName>
        <fullName evidence="2">Uncharacterized protein</fullName>
    </submittedName>
</protein>
<reference evidence="2 3" key="1">
    <citation type="submission" date="2016-03" db="EMBL/GenBank/DDBJ databases">
        <title>EvidentialGene: Evidence-directed Construction of Genes on Genomes.</title>
        <authorList>
            <person name="Gilbert D.G."/>
            <person name="Choi J.-H."/>
            <person name="Mockaitis K."/>
            <person name="Colbourne J."/>
            <person name="Pfrender M."/>
        </authorList>
    </citation>
    <scope>NUCLEOTIDE SEQUENCE [LARGE SCALE GENOMIC DNA]</scope>
    <source>
        <strain evidence="2 3">Xinb3</strain>
        <tissue evidence="2">Complete organism</tissue>
    </source>
</reference>
<dbReference type="Proteomes" id="UP000076858">
    <property type="component" value="Unassembled WGS sequence"/>
</dbReference>
<evidence type="ECO:0000313" key="2">
    <source>
        <dbReference type="EMBL" id="KZS16821.1"/>
    </source>
</evidence>
<keyword evidence="3" id="KW-1185">Reference proteome</keyword>
<gene>
    <name evidence="2" type="ORF">APZ42_017432</name>
</gene>
<proteinExistence type="predicted"/>
<accession>A0A164ZVE2</accession>
<organism evidence="2 3">
    <name type="scientific">Daphnia magna</name>
    <dbReference type="NCBI Taxonomy" id="35525"/>
    <lineage>
        <taxon>Eukaryota</taxon>
        <taxon>Metazoa</taxon>
        <taxon>Ecdysozoa</taxon>
        <taxon>Arthropoda</taxon>
        <taxon>Crustacea</taxon>
        <taxon>Branchiopoda</taxon>
        <taxon>Diplostraca</taxon>
        <taxon>Cladocera</taxon>
        <taxon>Anomopoda</taxon>
        <taxon>Daphniidae</taxon>
        <taxon>Daphnia</taxon>
    </lineage>
</organism>
<keyword evidence="1" id="KW-1133">Transmembrane helix</keyword>
<dbReference type="EMBL" id="LRGB01000687">
    <property type="protein sequence ID" value="KZS16821.1"/>
    <property type="molecule type" value="Genomic_DNA"/>
</dbReference>
<name>A0A164ZVE2_9CRUS</name>
<feature type="transmembrane region" description="Helical" evidence="1">
    <location>
        <begin position="21"/>
        <end position="42"/>
    </location>
</feature>
<evidence type="ECO:0000313" key="3">
    <source>
        <dbReference type="Proteomes" id="UP000076858"/>
    </source>
</evidence>
<evidence type="ECO:0000256" key="1">
    <source>
        <dbReference type="SAM" id="Phobius"/>
    </source>
</evidence>
<sequence length="93" mass="11106">MEGLKKKKKKKTLIFKFALPQFFFMMFTCDCGPAMAISVSVFNSCRLPPPPTLFYFFFKYILIPEEIISFVNCFLNKFYMSLFFEFFLLRAKM</sequence>
<dbReference type="AlphaFoldDB" id="A0A164ZVE2"/>
<comment type="caution">
    <text evidence="2">The sequence shown here is derived from an EMBL/GenBank/DDBJ whole genome shotgun (WGS) entry which is preliminary data.</text>
</comment>
<keyword evidence="1" id="KW-0812">Transmembrane</keyword>